<protein>
    <submittedName>
        <fullName evidence="1">Uncharacterized protein</fullName>
    </submittedName>
</protein>
<name>A0A6L2ND82_TANCI</name>
<accession>A0A6L2ND82</accession>
<dbReference type="EMBL" id="BKCJ010008829">
    <property type="protein sequence ID" value="GEU84148.1"/>
    <property type="molecule type" value="Genomic_DNA"/>
</dbReference>
<organism evidence="1">
    <name type="scientific">Tanacetum cinerariifolium</name>
    <name type="common">Dalmatian daisy</name>
    <name type="synonym">Chrysanthemum cinerariifolium</name>
    <dbReference type="NCBI Taxonomy" id="118510"/>
    <lineage>
        <taxon>Eukaryota</taxon>
        <taxon>Viridiplantae</taxon>
        <taxon>Streptophyta</taxon>
        <taxon>Embryophyta</taxon>
        <taxon>Tracheophyta</taxon>
        <taxon>Spermatophyta</taxon>
        <taxon>Magnoliopsida</taxon>
        <taxon>eudicotyledons</taxon>
        <taxon>Gunneridae</taxon>
        <taxon>Pentapetalae</taxon>
        <taxon>asterids</taxon>
        <taxon>campanulids</taxon>
        <taxon>Asterales</taxon>
        <taxon>Asteraceae</taxon>
        <taxon>Asteroideae</taxon>
        <taxon>Anthemideae</taxon>
        <taxon>Anthemidinae</taxon>
        <taxon>Tanacetum</taxon>
    </lineage>
</organism>
<dbReference type="AlphaFoldDB" id="A0A6L2ND82"/>
<reference evidence="1" key="1">
    <citation type="journal article" date="2019" name="Sci. Rep.">
        <title>Draft genome of Tanacetum cinerariifolium, the natural source of mosquito coil.</title>
        <authorList>
            <person name="Yamashiro T."/>
            <person name="Shiraishi A."/>
            <person name="Satake H."/>
            <person name="Nakayama K."/>
        </authorList>
    </citation>
    <scope>NUCLEOTIDE SEQUENCE</scope>
</reference>
<proteinExistence type="predicted"/>
<gene>
    <name evidence="1" type="ORF">Tci_056126</name>
</gene>
<comment type="caution">
    <text evidence="1">The sequence shown here is derived from an EMBL/GenBank/DDBJ whole genome shotgun (WGS) entry which is preliminary data.</text>
</comment>
<evidence type="ECO:0000313" key="1">
    <source>
        <dbReference type="EMBL" id="GEU84148.1"/>
    </source>
</evidence>
<sequence>MEPLYFRPLCLAVECAKFGIAVKEKKLREKGCDRRREEKGGAKKRFPLKPKIVPFASRYIVIKVVIVESPSFQSRNKSCSRGYSNISFYSYREHNRAGHGT</sequence>